<dbReference type="PANTHER" id="PTHR21013">
    <property type="entry name" value="ATP SYNTHASE MITOCHONDRIAL F1 COMPLEX ASSEMBLY FACTOR 2/ATP12 PROTEIN, MITOCHONDRIAL PRECURSOR"/>
    <property type="match status" value="1"/>
</dbReference>
<dbReference type="Gene3D" id="1.10.3580.10">
    <property type="entry name" value="ATP12 ATPase"/>
    <property type="match status" value="1"/>
</dbReference>
<keyword evidence="3" id="KW-0143">Chaperone</keyword>
<name>A0A1H6MIT9_9RHOB</name>
<dbReference type="SUPFAM" id="SSF160909">
    <property type="entry name" value="ATP12-like"/>
    <property type="match status" value="1"/>
</dbReference>
<dbReference type="RefSeq" id="WP_090848183.1">
    <property type="nucleotide sequence ID" value="NZ_FNXG01000003.1"/>
</dbReference>
<evidence type="ECO:0000313" key="5">
    <source>
        <dbReference type="Proteomes" id="UP000199125"/>
    </source>
</evidence>
<dbReference type="PANTHER" id="PTHR21013:SF10">
    <property type="entry name" value="ATP SYNTHASE MITOCHONDRIAL F1 COMPLEX ASSEMBLY FACTOR 2"/>
    <property type="match status" value="1"/>
</dbReference>
<evidence type="ECO:0000256" key="1">
    <source>
        <dbReference type="ARBA" id="ARBA00008231"/>
    </source>
</evidence>
<evidence type="ECO:0000256" key="2">
    <source>
        <dbReference type="ARBA" id="ARBA00022946"/>
    </source>
</evidence>
<dbReference type="Proteomes" id="UP000199125">
    <property type="component" value="Unassembled WGS sequence"/>
</dbReference>
<evidence type="ECO:0000256" key="3">
    <source>
        <dbReference type="ARBA" id="ARBA00023186"/>
    </source>
</evidence>
<sequence>MSGEWRARRFWTTTTIEPLGDGWQLRLDQRALRTPGKLPLLLPTQALAQAVAAEWEAQQDVIAPATMPLTRAVNSAVERVAPQFAGVAGMLAEYGGTDLLCYRAAHPEELAAQQAAGWDPLLDWAAGELGARLRVTQGVIPVAQDVGALARLRARLDALTPWQLTAVHDLVTIPGSLILGLAVLHGRLDAAAAHGLARIDDEHQAALWGRDAEADAAAAARLEAMLVAERLLRLLCGGPDAGHNA</sequence>
<dbReference type="Pfam" id="PF07542">
    <property type="entry name" value="ATP12"/>
    <property type="match status" value="1"/>
</dbReference>
<organism evidence="4 5">
    <name type="scientific">Paracoccus alkenifer</name>
    <dbReference type="NCBI Taxonomy" id="65735"/>
    <lineage>
        <taxon>Bacteria</taxon>
        <taxon>Pseudomonadati</taxon>
        <taxon>Pseudomonadota</taxon>
        <taxon>Alphaproteobacteria</taxon>
        <taxon>Rhodobacterales</taxon>
        <taxon>Paracoccaceae</taxon>
        <taxon>Paracoccus</taxon>
    </lineage>
</organism>
<keyword evidence="2" id="KW-0809">Transit peptide</keyword>
<keyword evidence="5" id="KW-1185">Reference proteome</keyword>
<comment type="similarity">
    <text evidence="1">Belongs to the ATP12 family.</text>
</comment>
<proteinExistence type="inferred from homology"/>
<dbReference type="EMBL" id="FNXG01000003">
    <property type="protein sequence ID" value="SEH99084.1"/>
    <property type="molecule type" value="Genomic_DNA"/>
</dbReference>
<dbReference type="GO" id="GO:0043461">
    <property type="term" value="P:proton-transporting ATP synthase complex assembly"/>
    <property type="evidence" value="ECO:0007669"/>
    <property type="project" value="InterPro"/>
</dbReference>
<gene>
    <name evidence="4" type="ORF">SAMN04488075_2125</name>
</gene>
<accession>A0A1H6MIT9</accession>
<dbReference type="InterPro" id="IPR042272">
    <property type="entry name" value="ATP12_ATP_synth-F1-assembly_N"/>
</dbReference>
<evidence type="ECO:0000313" key="4">
    <source>
        <dbReference type="EMBL" id="SEH99084.1"/>
    </source>
</evidence>
<dbReference type="InterPro" id="IPR011419">
    <property type="entry name" value="ATP12_ATP_synth-F1-assembly"/>
</dbReference>
<protein>
    <submittedName>
        <fullName evidence="4">Chaperone required for the assembly of the F1-ATPase</fullName>
    </submittedName>
</protein>
<dbReference type="OrthoDB" id="9797825at2"/>
<dbReference type="InterPro" id="IPR023335">
    <property type="entry name" value="ATP12_ortho_dom_sf"/>
</dbReference>
<reference evidence="5" key="1">
    <citation type="submission" date="2016-10" db="EMBL/GenBank/DDBJ databases">
        <authorList>
            <person name="Varghese N."/>
            <person name="Submissions S."/>
        </authorList>
    </citation>
    <scope>NUCLEOTIDE SEQUENCE [LARGE SCALE GENOMIC DNA]</scope>
    <source>
        <strain evidence="5">DSM 11593</strain>
    </source>
</reference>
<dbReference type="STRING" id="65735.SAMN04488075_2125"/>
<dbReference type="Gene3D" id="3.30.2180.10">
    <property type="entry name" value="ATP12-like"/>
    <property type="match status" value="1"/>
</dbReference>
<dbReference type="AlphaFoldDB" id="A0A1H6MIT9"/>